<feature type="region of interest" description="Disordered" evidence="1">
    <location>
        <begin position="551"/>
        <end position="572"/>
    </location>
</feature>
<dbReference type="AlphaFoldDB" id="A0AAV3Y1U9"/>
<feature type="compositionally biased region" description="Polar residues" evidence="1">
    <location>
        <begin position="131"/>
        <end position="173"/>
    </location>
</feature>
<sequence>MDGNESEEDAAQASGETSEENSPAGSSRRRIHNQLDLIRAKTNSHLKKLRGNLDTWRKESSLMFRGDSAVTTEHRSGTSVGKDELSVANGNAIDEKQDISERNPNSQQESEAVEIIEEPSPPEQILESQHQESSPYGTTMPRLSTELQAEPVTSSYWGSETPNNLSQTSSQSGREVMEVSPLKKCFPPIYDSRNPTSPAVPMRPVLHPIFQQDSERPLQHDSFPDKPLFRQDNKTSTGSSHFQADYQNALSSNSSETVDILEDSAGPAAVLYTPLKRSAPTLENGVQRPANQVILSPPTLEVHQSGNIRIDRMPKMAVKADDLDAPPSQTNDISLQELPSVKSPRCHAALNSHNLKTQVPSPAKRSTPRTSKKTEISPQTNNEYSGMYNTPSLDQISEYKNSEPQSVSSHINPTRPAPLPPSVHTTIVQYPGPIRGYTVNTGQSSKAYPPPLPPPPIYRSSLTPPVAASLPRHLSYETEPRPYMPTTEPLPQAARRATPSLAWARGLFSRSWSSSQQARSSLTSGLGGLTSGVQWKPAIFRDSSRREFFSLSTSPSTSHNSPSSPVDTKRASGTWRHPSYRVWVHSQESPDHDKGSNEAECLFAEDLYKYALVQFACCCCWPIGLASRFLTATILRKKQRPVEVCIHTMGRELSWCALLMGISMYFVLIIFIFSLIIFSVGARP</sequence>
<name>A0AAV3Y1U9_9GAST</name>
<feature type="region of interest" description="Disordered" evidence="1">
    <location>
        <begin position="209"/>
        <end position="241"/>
    </location>
</feature>
<feature type="compositionally biased region" description="Polar residues" evidence="1">
    <location>
        <begin position="376"/>
        <end position="412"/>
    </location>
</feature>
<organism evidence="3 4">
    <name type="scientific">Plakobranchus ocellatus</name>
    <dbReference type="NCBI Taxonomy" id="259542"/>
    <lineage>
        <taxon>Eukaryota</taxon>
        <taxon>Metazoa</taxon>
        <taxon>Spiralia</taxon>
        <taxon>Lophotrochozoa</taxon>
        <taxon>Mollusca</taxon>
        <taxon>Gastropoda</taxon>
        <taxon>Heterobranchia</taxon>
        <taxon>Euthyneura</taxon>
        <taxon>Panpulmonata</taxon>
        <taxon>Sacoglossa</taxon>
        <taxon>Placobranchoidea</taxon>
        <taxon>Plakobranchidae</taxon>
        <taxon>Plakobranchus</taxon>
    </lineage>
</organism>
<feature type="transmembrane region" description="Helical" evidence="2">
    <location>
        <begin position="655"/>
        <end position="678"/>
    </location>
</feature>
<feature type="region of interest" description="Disordered" evidence="1">
    <location>
        <begin position="352"/>
        <end position="422"/>
    </location>
</feature>
<protein>
    <submittedName>
        <fullName evidence="3">Sperm acrosomal protein fsa-acr.1</fullName>
    </submittedName>
</protein>
<evidence type="ECO:0000256" key="2">
    <source>
        <dbReference type="SAM" id="Phobius"/>
    </source>
</evidence>
<keyword evidence="2" id="KW-0472">Membrane</keyword>
<comment type="caution">
    <text evidence="3">The sequence shown here is derived from an EMBL/GenBank/DDBJ whole genome shotgun (WGS) entry which is preliminary data.</text>
</comment>
<feature type="region of interest" description="Disordered" evidence="1">
    <location>
        <begin position="1"/>
        <end position="33"/>
    </location>
</feature>
<accession>A0AAV3Y1U9</accession>
<feature type="region of interest" description="Disordered" evidence="1">
    <location>
        <begin position="63"/>
        <end position="179"/>
    </location>
</feature>
<proteinExistence type="predicted"/>
<feature type="compositionally biased region" description="Basic and acidic residues" evidence="1">
    <location>
        <begin position="72"/>
        <end position="85"/>
    </location>
</feature>
<feature type="compositionally biased region" description="Low complexity" evidence="1">
    <location>
        <begin position="551"/>
        <end position="565"/>
    </location>
</feature>
<dbReference type="Proteomes" id="UP000735302">
    <property type="component" value="Unassembled WGS sequence"/>
</dbReference>
<keyword evidence="2" id="KW-0812">Transmembrane</keyword>
<feature type="transmembrane region" description="Helical" evidence="2">
    <location>
        <begin position="611"/>
        <end position="635"/>
    </location>
</feature>
<evidence type="ECO:0000256" key="1">
    <source>
        <dbReference type="SAM" id="MobiDB-lite"/>
    </source>
</evidence>
<evidence type="ECO:0000313" key="3">
    <source>
        <dbReference type="EMBL" id="GFN77059.1"/>
    </source>
</evidence>
<feature type="compositionally biased region" description="Polar residues" evidence="1">
    <location>
        <begin position="14"/>
        <end position="25"/>
    </location>
</feature>
<keyword evidence="4" id="KW-1185">Reference proteome</keyword>
<feature type="compositionally biased region" description="Basic and acidic residues" evidence="1">
    <location>
        <begin position="213"/>
        <end position="233"/>
    </location>
</feature>
<feature type="compositionally biased region" description="Acidic residues" evidence="1">
    <location>
        <begin position="1"/>
        <end position="10"/>
    </location>
</feature>
<dbReference type="EMBL" id="BLXT01000437">
    <property type="protein sequence ID" value="GFN77059.1"/>
    <property type="molecule type" value="Genomic_DNA"/>
</dbReference>
<evidence type="ECO:0000313" key="4">
    <source>
        <dbReference type="Proteomes" id="UP000735302"/>
    </source>
</evidence>
<keyword evidence="2" id="KW-1133">Transmembrane helix</keyword>
<gene>
    <name evidence="3" type="ORF">PoB_000356500</name>
</gene>
<reference evidence="3 4" key="1">
    <citation type="journal article" date="2021" name="Elife">
        <title>Chloroplast acquisition without the gene transfer in kleptoplastic sea slugs, Plakobranchus ocellatus.</title>
        <authorList>
            <person name="Maeda T."/>
            <person name="Takahashi S."/>
            <person name="Yoshida T."/>
            <person name="Shimamura S."/>
            <person name="Takaki Y."/>
            <person name="Nagai Y."/>
            <person name="Toyoda A."/>
            <person name="Suzuki Y."/>
            <person name="Arimoto A."/>
            <person name="Ishii H."/>
            <person name="Satoh N."/>
            <person name="Nishiyama T."/>
            <person name="Hasebe M."/>
            <person name="Maruyama T."/>
            <person name="Minagawa J."/>
            <person name="Obokata J."/>
            <person name="Shigenobu S."/>
        </authorList>
    </citation>
    <scope>NUCLEOTIDE SEQUENCE [LARGE SCALE GENOMIC DNA]</scope>
</reference>